<evidence type="ECO:0000313" key="2">
    <source>
        <dbReference type="EMBL" id="MBB4679463.1"/>
    </source>
</evidence>
<proteinExistence type="predicted"/>
<dbReference type="AlphaFoldDB" id="A0A7W7FWC6"/>
<keyword evidence="1" id="KW-1133">Transmembrane helix</keyword>
<dbReference type="Pfam" id="PF12666">
    <property type="entry name" value="PrgI"/>
    <property type="match status" value="1"/>
</dbReference>
<feature type="transmembrane region" description="Helical" evidence="1">
    <location>
        <begin position="28"/>
        <end position="47"/>
    </location>
</feature>
<accession>A0A7W7FWC6</accession>
<keyword evidence="1" id="KW-0472">Membrane</keyword>
<keyword evidence="1" id="KW-0812">Transmembrane</keyword>
<dbReference type="InterPro" id="IPR024414">
    <property type="entry name" value="Uncharacterised_PrgI"/>
</dbReference>
<dbReference type="EMBL" id="JACHMH010000001">
    <property type="protein sequence ID" value="MBB4679463.1"/>
    <property type="molecule type" value="Genomic_DNA"/>
</dbReference>
<dbReference type="RefSeq" id="WP_185005212.1">
    <property type="nucleotide sequence ID" value="NZ_BAAAUI010000001.1"/>
</dbReference>
<reference evidence="2 3" key="1">
    <citation type="submission" date="2020-08" db="EMBL/GenBank/DDBJ databases">
        <title>Sequencing the genomes of 1000 actinobacteria strains.</title>
        <authorList>
            <person name="Klenk H.-P."/>
        </authorList>
    </citation>
    <scope>NUCLEOTIDE SEQUENCE [LARGE SCALE GENOMIC DNA]</scope>
    <source>
        <strain evidence="2 3">DSM 44230</strain>
    </source>
</reference>
<evidence type="ECO:0008006" key="4">
    <source>
        <dbReference type="Google" id="ProtNLM"/>
    </source>
</evidence>
<gene>
    <name evidence="2" type="ORF">HNR67_005581</name>
</gene>
<organism evidence="2 3">
    <name type="scientific">Crossiella cryophila</name>
    <dbReference type="NCBI Taxonomy" id="43355"/>
    <lineage>
        <taxon>Bacteria</taxon>
        <taxon>Bacillati</taxon>
        <taxon>Actinomycetota</taxon>
        <taxon>Actinomycetes</taxon>
        <taxon>Pseudonocardiales</taxon>
        <taxon>Pseudonocardiaceae</taxon>
        <taxon>Crossiella</taxon>
    </lineage>
</organism>
<sequence>MARREQDLPMAVPVPADIDRPDRIAFGLTARQLAVLGSVAVGLWGLYEATADLLPLGVFLTVAVPLTGIAIVAVVGRRNGQGFDQLLWAILRHHRGPQRLVPAQAVPGQRVPDAPSWVQCRAGALPSPLRLPVTAISPEGVLDLGKDGQVVQCTCSGVNFGLRTHGEQRVLVAGFARWLHSLTGPVQIVVRADRLNLDPAVATLREIAPSLPHPALEDACHAHAAFLEELAGSRDLLRRQILLVLATPDAGTRGSPGGQQAVLRQAALARQLLATAEVRVRPLDGADVQRVLATATDPHGEHTQLDTEASATGIVTASPTLLHPDHDPDGR</sequence>
<dbReference type="Proteomes" id="UP000533598">
    <property type="component" value="Unassembled WGS sequence"/>
</dbReference>
<evidence type="ECO:0000256" key="1">
    <source>
        <dbReference type="SAM" id="Phobius"/>
    </source>
</evidence>
<keyword evidence="3" id="KW-1185">Reference proteome</keyword>
<protein>
    <recommendedName>
        <fullName evidence="4">PrgI family protein</fullName>
    </recommendedName>
</protein>
<comment type="caution">
    <text evidence="2">The sequence shown here is derived from an EMBL/GenBank/DDBJ whole genome shotgun (WGS) entry which is preliminary data.</text>
</comment>
<feature type="transmembrane region" description="Helical" evidence="1">
    <location>
        <begin position="53"/>
        <end position="75"/>
    </location>
</feature>
<evidence type="ECO:0000313" key="3">
    <source>
        <dbReference type="Proteomes" id="UP000533598"/>
    </source>
</evidence>
<name>A0A7W7FWC6_9PSEU</name>